<feature type="chain" id="PRO_5003587722" evidence="1">
    <location>
        <begin position="23"/>
        <end position="147"/>
    </location>
</feature>
<sequence>MKVIALVAVGASILASVPAVQGHGYITKPAAQWTQGYPSNGYGGTIDNTIWGEADGSKYGYGPNGTVNFIKAMLPTKGGGSLSALIAKNQKLYSNEIDPECGLTAYKDSARSALPASQLGGPLRRRPLLLKNAPCVAARNRTAEALI</sequence>
<dbReference type="STRING" id="164328.H3GTX3"/>
<keyword evidence="3" id="KW-1185">Reference proteome</keyword>
<keyword evidence="1" id="KW-0732">Signal</keyword>
<evidence type="ECO:0000313" key="2">
    <source>
        <dbReference type="EnsemblProtists" id="Phyra80630"/>
    </source>
</evidence>
<dbReference type="Proteomes" id="UP000005238">
    <property type="component" value="Unassembled WGS sequence"/>
</dbReference>
<feature type="signal peptide" evidence="1">
    <location>
        <begin position="1"/>
        <end position="22"/>
    </location>
</feature>
<dbReference type="VEuPathDB" id="FungiDB:KRP23_11018"/>
<evidence type="ECO:0000256" key="1">
    <source>
        <dbReference type="SAM" id="SignalP"/>
    </source>
</evidence>
<protein>
    <submittedName>
        <fullName evidence="2">Uncharacterized protein</fullName>
    </submittedName>
</protein>
<evidence type="ECO:0000313" key="3">
    <source>
        <dbReference type="Proteomes" id="UP000005238"/>
    </source>
</evidence>
<dbReference type="HOGENOM" id="CLU_1771760_0_0_1"/>
<dbReference type="eggNOG" id="ENOG502SIFB">
    <property type="taxonomic scope" value="Eukaryota"/>
</dbReference>
<dbReference type="EnsemblProtists" id="Phyra80630">
    <property type="protein sequence ID" value="Phyra80630"/>
    <property type="gene ID" value="Phyra80630"/>
</dbReference>
<dbReference type="AlphaFoldDB" id="H3GTX3"/>
<organism evidence="2 3">
    <name type="scientific">Phytophthora ramorum</name>
    <name type="common">Sudden oak death agent</name>
    <dbReference type="NCBI Taxonomy" id="164328"/>
    <lineage>
        <taxon>Eukaryota</taxon>
        <taxon>Sar</taxon>
        <taxon>Stramenopiles</taxon>
        <taxon>Oomycota</taxon>
        <taxon>Peronosporomycetes</taxon>
        <taxon>Peronosporales</taxon>
        <taxon>Peronosporaceae</taxon>
        <taxon>Phytophthora</taxon>
    </lineage>
</organism>
<reference evidence="3" key="1">
    <citation type="journal article" date="2006" name="Science">
        <title>Phytophthora genome sequences uncover evolutionary origins and mechanisms of pathogenesis.</title>
        <authorList>
            <person name="Tyler B.M."/>
            <person name="Tripathy S."/>
            <person name="Zhang X."/>
            <person name="Dehal P."/>
            <person name="Jiang R.H."/>
            <person name="Aerts A."/>
            <person name="Arredondo F.D."/>
            <person name="Baxter L."/>
            <person name="Bensasson D."/>
            <person name="Beynon J.L."/>
            <person name="Chapman J."/>
            <person name="Damasceno C.M."/>
            <person name="Dorrance A.E."/>
            <person name="Dou D."/>
            <person name="Dickerman A.W."/>
            <person name="Dubchak I.L."/>
            <person name="Garbelotto M."/>
            <person name="Gijzen M."/>
            <person name="Gordon S.G."/>
            <person name="Govers F."/>
            <person name="Grunwald N.J."/>
            <person name="Huang W."/>
            <person name="Ivors K.L."/>
            <person name="Jones R.W."/>
            <person name="Kamoun S."/>
            <person name="Krampis K."/>
            <person name="Lamour K.H."/>
            <person name="Lee M.K."/>
            <person name="McDonald W.H."/>
            <person name="Medina M."/>
            <person name="Meijer H.J."/>
            <person name="Nordberg E.K."/>
            <person name="Maclean D.J."/>
            <person name="Ospina-Giraldo M.D."/>
            <person name="Morris P.F."/>
            <person name="Phuntumart V."/>
            <person name="Putnam N.H."/>
            <person name="Rash S."/>
            <person name="Rose J.K."/>
            <person name="Sakihama Y."/>
            <person name="Salamov A.A."/>
            <person name="Savidor A."/>
            <person name="Scheuring C.F."/>
            <person name="Smith B.M."/>
            <person name="Sobral B.W."/>
            <person name="Terry A."/>
            <person name="Torto-Alalibo T.A."/>
            <person name="Win J."/>
            <person name="Xu Z."/>
            <person name="Zhang H."/>
            <person name="Grigoriev I.V."/>
            <person name="Rokhsar D.S."/>
            <person name="Boore J.L."/>
        </authorList>
    </citation>
    <scope>NUCLEOTIDE SEQUENCE [LARGE SCALE GENOMIC DNA]</scope>
    <source>
        <strain evidence="3">Pr102</strain>
    </source>
</reference>
<proteinExistence type="predicted"/>
<dbReference type="VEuPathDB" id="FungiDB:KRP22_11744"/>
<dbReference type="EMBL" id="DS566048">
    <property type="status" value="NOT_ANNOTATED_CDS"/>
    <property type="molecule type" value="Genomic_DNA"/>
</dbReference>
<reference evidence="2" key="2">
    <citation type="submission" date="2015-06" db="UniProtKB">
        <authorList>
            <consortium name="EnsemblProtists"/>
        </authorList>
    </citation>
    <scope>IDENTIFICATION</scope>
    <source>
        <strain evidence="2">Pr102</strain>
    </source>
</reference>
<accession>H3GTX3</accession>
<name>H3GTX3_PHYRM</name>
<dbReference type="InParanoid" id="H3GTX3"/>